<comment type="pathway">
    <text evidence="9">Amino-acid biosynthesis; L-lysine biosynthesis via DAP pathway; (S)-tetrahydrodipicolinate from L-aspartate: step 4/4.</text>
</comment>
<dbReference type="AlphaFoldDB" id="A0A381V4I3"/>
<accession>A0A381V4I3</accession>
<dbReference type="InterPro" id="IPR022663">
    <property type="entry name" value="DapB_C"/>
</dbReference>
<feature type="domain" description="Dihydrodipicolinate reductase C-terminal" evidence="14">
    <location>
        <begin position="122"/>
        <end position="251"/>
    </location>
</feature>
<evidence type="ECO:0000256" key="5">
    <source>
        <dbReference type="ARBA" id="ARBA00022915"/>
    </source>
</evidence>
<proteinExistence type="inferred from homology"/>
<dbReference type="EC" id="1.17.1.8" evidence="10"/>
<dbReference type="NCBIfam" id="TIGR00036">
    <property type="entry name" value="dapB"/>
    <property type="match status" value="1"/>
</dbReference>
<dbReference type="GO" id="GO:0005829">
    <property type="term" value="C:cytosol"/>
    <property type="evidence" value="ECO:0007669"/>
    <property type="project" value="TreeGrafter"/>
</dbReference>
<name>A0A381V4I3_9ZZZZ</name>
<evidence type="ECO:0000313" key="15">
    <source>
        <dbReference type="EMBL" id="SVA34173.1"/>
    </source>
</evidence>
<protein>
    <recommendedName>
        <fullName evidence="10">4-hydroxy-tetrahydrodipicolinate reductase</fullName>
        <ecNumber evidence="10">1.17.1.8</ecNumber>
    </recommendedName>
</protein>
<evidence type="ECO:0000256" key="2">
    <source>
        <dbReference type="ARBA" id="ARBA00022490"/>
    </source>
</evidence>
<evidence type="ECO:0000256" key="9">
    <source>
        <dbReference type="ARBA" id="ARBA00037922"/>
    </source>
</evidence>
<evidence type="ECO:0000256" key="10">
    <source>
        <dbReference type="ARBA" id="ARBA00038983"/>
    </source>
</evidence>
<dbReference type="Pfam" id="PF05173">
    <property type="entry name" value="DapB_C"/>
    <property type="match status" value="1"/>
</dbReference>
<keyword evidence="7" id="KW-0520">NAD</keyword>
<keyword evidence="4" id="KW-0521">NADP</keyword>
<evidence type="ECO:0000259" key="14">
    <source>
        <dbReference type="Pfam" id="PF05173"/>
    </source>
</evidence>
<evidence type="ECO:0000256" key="12">
    <source>
        <dbReference type="ARBA" id="ARBA00049396"/>
    </source>
</evidence>
<dbReference type="InterPro" id="IPR023940">
    <property type="entry name" value="DHDPR_bac"/>
</dbReference>
<sequence>MSGDPIRVGVVGAVGRMGRSVAEAVTAADGMVLAAAVDPSAPGSEVCGVEVLADVDALVEVGIDVAVDFTVAEASRSNLPVLAAAGVHAVVGTSGLDEADVGSLRAAFTSSNCLIAPNFAIGAVLMMRFAELAAPWFDTAEIVEVHHDGKVDAPSGTAVATAERMAAASADWAPDPTTREVMSGARGAAGPAGIRIHSLRMSGVVADQEVVLGTTGQTLTIRHDTTDRGSFMPGVVLAVGRIAEVPGVTVGLDVLLGL</sequence>
<dbReference type="SUPFAM" id="SSF51735">
    <property type="entry name" value="NAD(P)-binding Rossmann-fold domains"/>
    <property type="match status" value="1"/>
</dbReference>
<reference evidence="15" key="1">
    <citation type="submission" date="2018-05" db="EMBL/GenBank/DDBJ databases">
        <authorList>
            <person name="Lanie J.A."/>
            <person name="Ng W.-L."/>
            <person name="Kazmierczak K.M."/>
            <person name="Andrzejewski T.M."/>
            <person name="Davidsen T.M."/>
            <person name="Wayne K.J."/>
            <person name="Tettelin H."/>
            <person name="Glass J.I."/>
            <person name="Rusch D."/>
            <person name="Podicherti R."/>
            <person name="Tsui H.-C.T."/>
            <person name="Winkler M.E."/>
        </authorList>
    </citation>
    <scope>NUCLEOTIDE SEQUENCE</scope>
</reference>
<dbReference type="PIRSF" id="PIRSF000161">
    <property type="entry name" value="DHPR"/>
    <property type="match status" value="1"/>
</dbReference>
<dbReference type="Gene3D" id="3.30.360.10">
    <property type="entry name" value="Dihydrodipicolinate Reductase, domain 2"/>
    <property type="match status" value="1"/>
</dbReference>
<dbReference type="GO" id="GO:0008839">
    <property type="term" value="F:4-hydroxy-tetrahydrodipicolinate reductase"/>
    <property type="evidence" value="ECO:0007669"/>
    <property type="project" value="UniProtKB-EC"/>
</dbReference>
<dbReference type="GO" id="GO:0019877">
    <property type="term" value="P:diaminopimelate biosynthetic process"/>
    <property type="evidence" value="ECO:0007669"/>
    <property type="project" value="UniProtKB-KW"/>
</dbReference>
<dbReference type="HAMAP" id="MF_00102">
    <property type="entry name" value="DapB"/>
    <property type="match status" value="1"/>
</dbReference>
<evidence type="ECO:0000256" key="11">
    <source>
        <dbReference type="ARBA" id="ARBA00049080"/>
    </source>
</evidence>
<evidence type="ECO:0000256" key="1">
    <source>
        <dbReference type="ARBA" id="ARBA00006642"/>
    </source>
</evidence>
<evidence type="ECO:0000256" key="4">
    <source>
        <dbReference type="ARBA" id="ARBA00022857"/>
    </source>
</evidence>
<dbReference type="Gene3D" id="3.40.50.720">
    <property type="entry name" value="NAD(P)-binding Rossmann-like Domain"/>
    <property type="match status" value="1"/>
</dbReference>
<keyword evidence="5" id="KW-0220">Diaminopimelate biosynthesis</keyword>
<dbReference type="InterPro" id="IPR000846">
    <property type="entry name" value="DapB_N"/>
</dbReference>
<comment type="catalytic activity">
    <reaction evidence="12">
        <text>(S)-2,3,4,5-tetrahydrodipicolinate + NAD(+) + H2O = (2S,4S)-4-hydroxy-2,3,4,5-tetrahydrodipicolinate + NADH + H(+)</text>
        <dbReference type="Rhea" id="RHEA:35323"/>
        <dbReference type="ChEBI" id="CHEBI:15377"/>
        <dbReference type="ChEBI" id="CHEBI:15378"/>
        <dbReference type="ChEBI" id="CHEBI:16845"/>
        <dbReference type="ChEBI" id="CHEBI:57540"/>
        <dbReference type="ChEBI" id="CHEBI:57945"/>
        <dbReference type="ChEBI" id="CHEBI:67139"/>
        <dbReference type="EC" id="1.17.1.8"/>
    </reaction>
</comment>
<evidence type="ECO:0000259" key="13">
    <source>
        <dbReference type="Pfam" id="PF01113"/>
    </source>
</evidence>
<comment type="similarity">
    <text evidence="1">Belongs to the DapB family.</text>
</comment>
<dbReference type="SUPFAM" id="SSF55347">
    <property type="entry name" value="Glyceraldehyde-3-phosphate dehydrogenase-like, C-terminal domain"/>
    <property type="match status" value="1"/>
</dbReference>
<evidence type="ECO:0000256" key="7">
    <source>
        <dbReference type="ARBA" id="ARBA00023027"/>
    </source>
</evidence>
<keyword evidence="6" id="KW-0560">Oxidoreductase</keyword>
<dbReference type="InterPro" id="IPR036291">
    <property type="entry name" value="NAD(P)-bd_dom_sf"/>
</dbReference>
<dbReference type="PANTHER" id="PTHR20836:SF0">
    <property type="entry name" value="4-HYDROXY-TETRAHYDRODIPICOLINATE REDUCTASE 1, CHLOROPLASTIC-RELATED"/>
    <property type="match status" value="1"/>
</dbReference>
<dbReference type="PANTHER" id="PTHR20836">
    <property type="entry name" value="DIHYDRODIPICOLINATE REDUCTASE"/>
    <property type="match status" value="1"/>
</dbReference>
<dbReference type="Pfam" id="PF01113">
    <property type="entry name" value="DapB_N"/>
    <property type="match status" value="1"/>
</dbReference>
<dbReference type="CDD" id="cd02274">
    <property type="entry name" value="DHDPR_N"/>
    <property type="match status" value="1"/>
</dbReference>
<feature type="domain" description="Dihydrodipicolinate reductase N-terminal" evidence="13">
    <location>
        <begin position="6"/>
        <end position="119"/>
    </location>
</feature>
<dbReference type="PROSITE" id="PS01298">
    <property type="entry name" value="DAPB"/>
    <property type="match status" value="1"/>
</dbReference>
<keyword evidence="8" id="KW-0457">Lysine biosynthesis</keyword>
<evidence type="ECO:0000256" key="3">
    <source>
        <dbReference type="ARBA" id="ARBA00022605"/>
    </source>
</evidence>
<gene>
    <name evidence="15" type="ORF">METZ01_LOCUS87027</name>
</gene>
<dbReference type="EMBL" id="UINC01007590">
    <property type="protein sequence ID" value="SVA34173.1"/>
    <property type="molecule type" value="Genomic_DNA"/>
</dbReference>
<evidence type="ECO:0000256" key="8">
    <source>
        <dbReference type="ARBA" id="ARBA00023154"/>
    </source>
</evidence>
<evidence type="ECO:0000256" key="6">
    <source>
        <dbReference type="ARBA" id="ARBA00023002"/>
    </source>
</evidence>
<dbReference type="GO" id="GO:0009089">
    <property type="term" value="P:lysine biosynthetic process via diaminopimelate"/>
    <property type="evidence" value="ECO:0007669"/>
    <property type="project" value="InterPro"/>
</dbReference>
<organism evidence="15">
    <name type="scientific">marine metagenome</name>
    <dbReference type="NCBI Taxonomy" id="408172"/>
    <lineage>
        <taxon>unclassified sequences</taxon>
        <taxon>metagenomes</taxon>
        <taxon>ecological metagenomes</taxon>
    </lineage>
</organism>
<keyword evidence="2" id="KW-0963">Cytoplasm</keyword>
<dbReference type="InterPro" id="IPR022664">
    <property type="entry name" value="DapB_N_CS"/>
</dbReference>
<dbReference type="FunFam" id="3.30.360.10:FF:000009">
    <property type="entry name" value="4-hydroxy-tetrahydrodipicolinate reductase"/>
    <property type="match status" value="1"/>
</dbReference>
<keyword evidence="3" id="KW-0028">Amino-acid biosynthesis</keyword>
<comment type="catalytic activity">
    <reaction evidence="11">
        <text>(S)-2,3,4,5-tetrahydrodipicolinate + NADP(+) + H2O = (2S,4S)-4-hydroxy-2,3,4,5-tetrahydrodipicolinate + NADPH + H(+)</text>
        <dbReference type="Rhea" id="RHEA:35331"/>
        <dbReference type="ChEBI" id="CHEBI:15377"/>
        <dbReference type="ChEBI" id="CHEBI:15378"/>
        <dbReference type="ChEBI" id="CHEBI:16845"/>
        <dbReference type="ChEBI" id="CHEBI:57783"/>
        <dbReference type="ChEBI" id="CHEBI:58349"/>
        <dbReference type="ChEBI" id="CHEBI:67139"/>
        <dbReference type="EC" id="1.17.1.8"/>
    </reaction>
</comment>